<comment type="subcellular location">
    <subcellularLocation>
        <location evidence="1">Cytoplasm</location>
    </subcellularLocation>
</comment>
<dbReference type="OrthoDB" id="1808429at2"/>
<dbReference type="EMBL" id="CP045798">
    <property type="protein sequence ID" value="QNB46554.1"/>
    <property type="molecule type" value="Genomic_DNA"/>
</dbReference>
<name>A0A7G6E3A0_THEFR</name>
<keyword evidence="3" id="KW-0963">Cytoplasm</keyword>
<reference evidence="4 5" key="1">
    <citation type="journal article" date="2019" name="Front. Microbiol.">
        <title>Thermoanaerosceptrum fracticalcis gen. nov. sp. nov., a Novel Fumarate-Fermenting Microorganism From a Deep Fractured Carbonate Aquifer of the US Great Basin.</title>
        <authorList>
            <person name="Hamilton-Brehm S.D."/>
            <person name="Stewart L.E."/>
            <person name="Zavarin M."/>
            <person name="Caldwell M."/>
            <person name="Lawson P.A."/>
            <person name="Onstott T.C."/>
            <person name="Grzymski J."/>
            <person name="Neveux I."/>
            <person name="Lollar B.S."/>
            <person name="Russell C.E."/>
            <person name="Moser D.P."/>
        </authorList>
    </citation>
    <scope>NUCLEOTIDE SEQUENCE [LARGE SCALE GENOMIC DNA]</scope>
    <source>
        <strain evidence="4 5">DRI-13</strain>
    </source>
</reference>
<dbReference type="InterPro" id="IPR042072">
    <property type="entry name" value="DsrC-like_C"/>
</dbReference>
<dbReference type="SUPFAM" id="SSF69721">
    <property type="entry name" value="DsrC, the gamma subunit of dissimilatory sulfite reductase"/>
    <property type="match status" value="1"/>
</dbReference>
<accession>A0A7G6E3A0</accession>
<evidence type="ECO:0000256" key="3">
    <source>
        <dbReference type="ARBA" id="ARBA00022490"/>
    </source>
</evidence>
<dbReference type="RefSeq" id="WP_034421548.1">
    <property type="nucleotide sequence ID" value="NZ_CP045798.1"/>
</dbReference>
<evidence type="ECO:0000256" key="1">
    <source>
        <dbReference type="ARBA" id="ARBA00004496"/>
    </source>
</evidence>
<keyword evidence="5" id="KW-1185">Reference proteome</keyword>
<dbReference type="Gene3D" id="1.10.10.370">
    <property type="entry name" value="DsrC-like protein, C-terminal domain"/>
    <property type="match status" value="1"/>
</dbReference>
<organism evidence="4 5">
    <name type="scientific">Thermanaerosceptrum fracticalcis</name>
    <dbReference type="NCBI Taxonomy" id="1712410"/>
    <lineage>
        <taxon>Bacteria</taxon>
        <taxon>Bacillati</taxon>
        <taxon>Bacillota</taxon>
        <taxon>Clostridia</taxon>
        <taxon>Eubacteriales</taxon>
        <taxon>Peptococcaceae</taxon>
        <taxon>Thermanaerosceptrum</taxon>
    </lineage>
</organism>
<proteinExistence type="inferred from homology"/>
<dbReference type="InterPro" id="IPR007453">
    <property type="entry name" value="DsrC/TusE"/>
</dbReference>
<protein>
    <submittedName>
        <fullName evidence="4">Uncharacterized protein</fullName>
    </submittedName>
</protein>
<dbReference type="Pfam" id="PF04358">
    <property type="entry name" value="DsrC"/>
    <property type="match status" value="1"/>
</dbReference>
<evidence type="ECO:0000313" key="4">
    <source>
        <dbReference type="EMBL" id="QNB46554.1"/>
    </source>
</evidence>
<sequence length="114" mass="13320">MRGLNLLGSQLRRRYLAIGPDCIKEDSLWEEMVQEILKKEGIETISPRHRQVMDYVRKYYLEKERAPSVRELCSLTGLSLGEFFALFSDWPHTLFFLDSIVSQVLGIPVWQVEC</sequence>
<dbReference type="InterPro" id="IPR025526">
    <property type="entry name" value="DsrC-like_dom_sf"/>
</dbReference>
<comment type="similarity">
    <text evidence="2">Belongs to the DsrC/TusE family.</text>
</comment>
<dbReference type="KEGG" id="tfr:BR63_09685"/>
<dbReference type="Proteomes" id="UP000515847">
    <property type="component" value="Chromosome"/>
</dbReference>
<dbReference type="AlphaFoldDB" id="A0A7G6E3A0"/>
<evidence type="ECO:0000313" key="5">
    <source>
        <dbReference type="Proteomes" id="UP000515847"/>
    </source>
</evidence>
<dbReference type="GO" id="GO:0005737">
    <property type="term" value="C:cytoplasm"/>
    <property type="evidence" value="ECO:0007669"/>
    <property type="project" value="UniProtKB-SubCell"/>
</dbReference>
<gene>
    <name evidence="4" type="ORF">BR63_09685</name>
</gene>
<evidence type="ECO:0000256" key="2">
    <source>
        <dbReference type="ARBA" id="ARBA00005718"/>
    </source>
</evidence>